<organism evidence="3 4">
    <name type="scientific">Armatimonas rosea</name>
    <dbReference type="NCBI Taxonomy" id="685828"/>
    <lineage>
        <taxon>Bacteria</taxon>
        <taxon>Bacillati</taxon>
        <taxon>Armatimonadota</taxon>
        <taxon>Armatimonadia</taxon>
        <taxon>Armatimonadales</taxon>
        <taxon>Armatimonadaceae</taxon>
        <taxon>Armatimonas</taxon>
    </lineage>
</organism>
<protein>
    <submittedName>
        <fullName evidence="3">NAD(P)-dependent dehydrogenase (Short-subunit alcohol dehydrogenase family)</fullName>
    </submittedName>
</protein>
<dbReference type="InterPro" id="IPR020904">
    <property type="entry name" value="Sc_DH/Rdtase_CS"/>
</dbReference>
<dbReference type="InterPro" id="IPR002347">
    <property type="entry name" value="SDR_fam"/>
</dbReference>
<dbReference type="FunFam" id="3.40.50.720:FF:000084">
    <property type="entry name" value="Short-chain dehydrogenase reductase"/>
    <property type="match status" value="1"/>
</dbReference>
<evidence type="ECO:0000256" key="1">
    <source>
        <dbReference type="ARBA" id="ARBA00006484"/>
    </source>
</evidence>
<dbReference type="Proteomes" id="UP000520814">
    <property type="component" value="Unassembled WGS sequence"/>
</dbReference>
<reference evidence="3 4" key="1">
    <citation type="submission" date="2020-08" db="EMBL/GenBank/DDBJ databases">
        <title>Genomic Encyclopedia of Type Strains, Phase IV (KMG-IV): sequencing the most valuable type-strain genomes for metagenomic binning, comparative biology and taxonomic classification.</title>
        <authorList>
            <person name="Goeker M."/>
        </authorList>
    </citation>
    <scope>NUCLEOTIDE SEQUENCE [LARGE SCALE GENOMIC DNA]</scope>
    <source>
        <strain evidence="3 4">DSM 23562</strain>
    </source>
</reference>
<dbReference type="Gene3D" id="3.40.50.720">
    <property type="entry name" value="NAD(P)-binding Rossmann-like Domain"/>
    <property type="match status" value="1"/>
</dbReference>
<dbReference type="NCBIfam" id="NF005559">
    <property type="entry name" value="PRK07231.1"/>
    <property type="match status" value="1"/>
</dbReference>
<comment type="caution">
    <text evidence="3">The sequence shown here is derived from an EMBL/GenBank/DDBJ whole genome shotgun (WGS) entry which is preliminary data.</text>
</comment>
<dbReference type="GO" id="GO:0016616">
    <property type="term" value="F:oxidoreductase activity, acting on the CH-OH group of donors, NAD or NADP as acceptor"/>
    <property type="evidence" value="ECO:0007669"/>
    <property type="project" value="TreeGrafter"/>
</dbReference>
<dbReference type="PANTHER" id="PTHR42760:SF115">
    <property type="entry name" value="3-OXOACYL-[ACYL-CARRIER-PROTEIN] REDUCTASE FABG"/>
    <property type="match status" value="1"/>
</dbReference>
<dbReference type="PANTHER" id="PTHR42760">
    <property type="entry name" value="SHORT-CHAIN DEHYDROGENASES/REDUCTASES FAMILY MEMBER"/>
    <property type="match status" value="1"/>
</dbReference>
<comment type="similarity">
    <text evidence="1">Belongs to the short-chain dehydrogenases/reductases (SDR) family.</text>
</comment>
<dbReference type="EMBL" id="JACHGW010000002">
    <property type="protein sequence ID" value="MBB6050938.1"/>
    <property type="molecule type" value="Genomic_DNA"/>
</dbReference>
<dbReference type="PRINTS" id="PR00081">
    <property type="entry name" value="GDHRDH"/>
</dbReference>
<name>A0A7W9SRW7_ARMRO</name>
<dbReference type="Pfam" id="PF13561">
    <property type="entry name" value="adh_short_C2"/>
    <property type="match status" value="1"/>
</dbReference>
<sequence>MAILESLFGLEGKVALVTGASGGIGSAIARAYAEAGATVVLNGTRREKLEALAEEIGLPDKTVIMPADLSTREACLSLIAQIESELGRLDILVNNAGINRRKPVTDFTEDDYRTILSVNLDGVFFLSQAAHPLLKKSGGGKIIQIGSMTSYIGLGNVAVYGMTKSAIGQLSKTLAVEWAKDNIQVNCLCPGFIVTPLTEAGMFSDTKKVNWLLSRIPAHRPGTPADLIGTALLLASPASAYITGQLIAIDGGFLAGGSWDNP</sequence>
<dbReference type="PRINTS" id="PR00080">
    <property type="entry name" value="SDRFAMILY"/>
</dbReference>
<dbReference type="AlphaFoldDB" id="A0A7W9SRW7"/>
<gene>
    <name evidence="3" type="ORF">HNQ39_002729</name>
</gene>
<evidence type="ECO:0000313" key="3">
    <source>
        <dbReference type="EMBL" id="MBB6050938.1"/>
    </source>
</evidence>
<accession>A0A7W9SRW7</accession>
<proteinExistence type="inferred from homology"/>
<keyword evidence="4" id="KW-1185">Reference proteome</keyword>
<evidence type="ECO:0000313" key="4">
    <source>
        <dbReference type="Proteomes" id="UP000520814"/>
    </source>
</evidence>
<dbReference type="PROSITE" id="PS00061">
    <property type="entry name" value="ADH_SHORT"/>
    <property type="match status" value="1"/>
</dbReference>
<dbReference type="InterPro" id="IPR036291">
    <property type="entry name" value="NAD(P)-bd_dom_sf"/>
</dbReference>
<dbReference type="RefSeq" id="WP_184196810.1">
    <property type="nucleotide sequence ID" value="NZ_JACHGW010000002.1"/>
</dbReference>
<keyword evidence="2" id="KW-0560">Oxidoreductase</keyword>
<dbReference type="SUPFAM" id="SSF51735">
    <property type="entry name" value="NAD(P)-binding Rossmann-fold domains"/>
    <property type="match status" value="1"/>
</dbReference>
<evidence type="ECO:0000256" key="2">
    <source>
        <dbReference type="ARBA" id="ARBA00023002"/>
    </source>
</evidence>